<dbReference type="PANTHER" id="PTHR13952:SF6">
    <property type="entry name" value="U11_U12 SMALL NUCLEAR RIBONUCLEOPROTEIN 35 KDA PROTEIN"/>
    <property type="match status" value="1"/>
</dbReference>
<evidence type="ECO:0000256" key="6">
    <source>
        <dbReference type="PROSITE-ProRule" id="PRU00176"/>
    </source>
</evidence>
<feature type="compositionally biased region" description="Basic and acidic residues" evidence="7">
    <location>
        <begin position="192"/>
        <end position="250"/>
    </location>
</feature>
<dbReference type="InterPro" id="IPR012677">
    <property type="entry name" value="Nucleotide-bd_a/b_plait_sf"/>
</dbReference>
<dbReference type="Pfam" id="PF00076">
    <property type="entry name" value="RRM_1"/>
    <property type="match status" value="1"/>
</dbReference>
<dbReference type="Gene3D" id="3.30.70.330">
    <property type="match status" value="1"/>
</dbReference>
<reference evidence="9 10" key="1">
    <citation type="submission" date="2023-11" db="EMBL/GenBank/DDBJ databases">
        <title>Halocaridina rubra genome assembly.</title>
        <authorList>
            <person name="Smith C."/>
        </authorList>
    </citation>
    <scope>NUCLEOTIDE SEQUENCE [LARGE SCALE GENOMIC DNA]</scope>
    <source>
        <strain evidence="9">EP-1</strain>
        <tissue evidence="9">Whole</tissue>
    </source>
</reference>
<dbReference type="Proteomes" id="UP001381693">
    <property type="component" value="Unassembled WGS sequence"/>
</dbReference>
<evidence type="ECO:0000256" key="1">
    <source>
        <dbReference type="ARBA" id="ARBA00004123"/>
    </source>
</evidence>
<dbReference type="InterPro" id="IPR000504">
    <property type="entry name" value="RRM_dom"/>
</dbReference>
<evidence type="ECO:0000313" key="10">
    <source>
        <dbReference type="Proteomes" id="UP001381693"/>
    </source>
</evidence>
<proteinExistence type="predicted"/>
<dbReference type="InterPro" id="IPR051183">
    <property type="entry name" value="U1_U11-U12_snRNP_70-35kDa"/>
</dbReference>
<feature type="compositionally biased region" description="Low complexity" evidence="7">
    <location>
        <begin position="169"/>
        <end position="181"/>
    </location>
</feature>
<evidence type="ECO:0000256" key="2">
    <source>
        <dbReference type="ARBA" id="ARBA00021080"/>
    </source>
</evidence>
<dbReference type="SMART" id="SM00360">
    <property type="entry name" value="RRM"/>
    <property type="match status" value="1"/>
</dbReference>
<evidence type="ECO:0000259" key="8">
    <source>
        <dbReference type="PROSITE" id="PS50102"/>
    </source>
</evidence>
<evidence type="ECO:0000256" key="4">
    <source>
        <dbReference type="ARBA" id="ARBA00023242"/>
    </source>
</evidence>
<dbReference type="InterPro" id="IPR035979">
    <property type="entry name" value="RBD_domain_sf"/>
</dbReference>
<sequence>MSHWTPYATEYEPLAAGSIDGTDTEPHDRAVDRAMHAHYTPPDVDTKTEHTLFVGRLPHSIGEEKLRAKFSCFGKLKSVRIIRNIVTGQSKGYGFVEFCRSSDAVNALQDSRGLEIEGYRVIVDKAAGQRLKGWVPRRLGGGFGGRKEAGQLRFGCVERPWKRPIIVESKTSSMSSDSKGSYETSREQCSSEQDREKYSGRKDHYSSRERHRDHSRRDHDERRRDRDRYHNRSYGKDSQSRSYYDRKEEK</sequence>
<organism evidence="9 10">
    <name type="scientific">Halocaridina rubra</name>
    <name type="common">Hawaiian red shrimp</name>
    <dbReference type="NCBI Taxonomy" id="373956"/>
    <lineage>
        <taxon>Eukaryota</taxon>
        <taxon>Metazoa</taxon>
        <taxon>Ecdysozoa</taxon>
        <taxon>Arthropoda</taxon>
        <taxon>Crustacea</taxon>
        <taxon>Multicrustacea</taxon>
        <taxon>Malacostraca</taxon>
        <taxon>Eumalacostraca</taxon>
        <taxon>Eucarida</taxon>
        <taxon>Decapoda</taxon>
        <taxon>Pleocyemata</taxon>
        <taxon>Caridea</taxon>
        <taxon>Atyoidea</taxon>
        <taxon>Atyidae</taxon>
        <taxon>Halocaridina</taxon>
    </lineage>
</organism>
<keyword evidence="3 6" id="KW-0694">RNA-binding</keyword>
<name>A0AAN8WWT4_HALRR</name>
<dbReference type="PANTHER" id="PTHR13952">
    <property type="entry name" value="U1 SMALL NUCLEAR RIBONUCLEOPROTEIN 70 KD"/>
    <property type="match status" value="1"/>
</dbReference>
<evidence type="ECO:0000256" key="3">
    <source>
        <dbReference type="ARBA" id="ARBA00022884"/>
    </source>
</evidence>
<evidence type="ECO:0000256" key="5">
    <source>
        <dbReference type="ARBA" id="ARBA00031739"/>
    </source>
</evidence>
<dbReference type="GO" id="GO:0017069">
    <property type="term" value="F:snRNA binding"/>
    <property type="evidence" value="ECO:0007669"/>
    <property type="project" value="TreeGrafter"/>
</dbReference>
<dbReference type="GO" id="GO:0000398">
    <property type="term" value="P:mRNA splicing, via spliceosome"/>
    <property type="evidence" value="ECO:0007669"/>
    <property type="project" value="TreeGrafter"/>
</dbReference>
<keyword evidence="4" id="KW-0539">Nucleus</keyword>
<dbReference type="EMBL" id="JAXCGZ010015671">
    <property type="protein sequence ID" value="KAK7069933.1"/>
    <property type="molecule type" value="Genomic_DNA"/>
</dbReference>
<dbReference type="PROSITE" id="PS50102">
    <property type="entry name" value="RRM"/>
    <property type="match status" value="1"/>
</dbReference>
<evidence type="ECO:0000256" key="7">
    <source>
        <dbReference type="SAM" id="MobiDB-lite"/>
    </source>
</evidence>
<dbReference type="SUPFAM" id="SSF54928">
    <property type="entry name" value="RNA-binding domain, RBD"/>
    <property type="match status" value="1"/>
</dbReference>
<evidence type="ECO:0000313" key="9">
    <source>
        <dbReference type="EMBL" id="KAK7069933.1"/>
    </source>
</evidence>
<keyword evidence="9" id="KW-0687">Ribonucleoprotein</keyword>
<dbReference type="FunFam" id="3.30.70.330:FF:000132">
    <property type="entry name" value="Small nuclear ribonucleoprotein U11/U12 subunit 35"/>
    <property type="match status" value="1"/>
</dbReference>
<dbReference type="AlphaFoldDB" id="A0AAN8WWT4"/>
<comment type="subcellular location">
    <subcellularLocation>
        <location evidence="1">Nucleus</location>
    </subcellularLocation>
</comment>
<dbReference type="GO" id="GO:0003729">
    <property type="term" value="F:mRNA binding"/>
    <property type="evidence" value="ECO:0007669"/>
    <property type="project" value="TreeGrafter"/>
</dbReference>
<comment type="caution">
    <text evidence="9">The sequence shown here is derived from an EMBL/GenBank/DDBJ whole genome shotgun (WGS) entry which is preliminary data.</text>
</comment>
<dbReference type="GO" id="GO:0071011">
    <property type="term" value="C:precatalytic spliceosome"/>
    <property type="evidence" value="ECO:0007669"/>
    <property type="project" value="TreeGrafter"/>
</dbReference>
<gene>
    <name evidence="9" type="primary">SNRNP35</name>
    <name evidence="9" type="ORF">SK128_004636</name>
</gene>
<keyword evidence="10" id="KW-1185">Reference proteome</keyword>
<protein>
    <recommendedName>
        <fullName evidence="2">U11/U12 small nuclear ribonucleoprotein 35 kDa protein</fullName>
    </recommendedName>
    <alternativeName>
        <fullName evidence="5">U1 snRNP-binding protein homolog</fullName>
    </alternativeName>
</protein>
<accession>A0AAN8WWT4</accession>
<feature type="domain" description="RRM" evidence="8">
    <location>
        <begin position="50"/>
        <end position="128"/>
    </location>
</feature>
<feature type="region of interest" description="Disordered" evidence="7">
    <location>
        <begin position="168"/>
        <end position="250"/>
    </location>
</feature>